<evidence type="ECO:0000313" key="1">
    <source>
        <dbReference type="EMBL" id="KAI0051325.1"/>
    </source>
</evidence>
<proteinExistence type="predicted"/>
<reference evidence="1" key="2">
    <citation type="journal article" date="2022" name="New Phytol.">
        <title>Evolutionary transition to the ectomycorrhizal habit in the genomes of a hyperdiverse lineage of mushroom-forming fungi.</title>
        <authorList>
            <person name="Looney B."/>
            <person name="Miyauchi S."/>
            <person name="Morin E."/>
            <person name="Drula E."/>
            <person name="Courty P.E."/>
            <person name="Kohler A."/>
            <person name="Kuo A."/>
            <person name="LaButti K."/>
            <person name="Pangilinan J."/>
            <person name="Lipzen A."/>
            <person name="Riley R."/>
            <person name="Andreopoulos W."/>
            <person name="He G."/>
            <person name="Johnson J."/>
            <person name="Nolan M."/>
            <person name="Tritt A."/>
            <person name="Barry K.W."/>
            <person name="Grigoriev I.V."/>
            <person name="Nagy L.G."/>
            <person name="Hibbett D."/>
            <person name="Henrissat B."/>
            <person name="Matheny P.B."/>
            <person name="Labbe J."/>
            <person name="Martin F.M."/>
        </authorList>
    </citation>
    <scope>NUCLEOTIDE SEQUENCE</scope>
    <source>
        <strain evidence="1">FP105234-sp</strain>
    </source>
</reference>
<organism evidence="1 2">
    <name type="scientific">Auriscalpium vulgare</name>
    <dbReference type="NCBI Taxonomy" id="40419"/>
    <lineage>
        <taxon>Eukaryota</taxon>
        <taxon>Fungi</taxon>
        <taxon>Dikarya</taxon>
        <taxon>Basidiomycota</taxon>
        <taxon>Agaricomycotina</taxon>
        <taxon>Agaricomycetes</taxon>
        <taxon>Russulales</taxon>
        <taxon>Auriscalpiaceae</taxon>
        <taxon>Auriscalpium</taxon>
    </lineage>
</organism>
<dbReference type="EMBL" id="MU275853">
    <property type="protein sequence ID" value="KAI0051325.1"/>
    <property type="molecule type" value="Genomic_DNA"/>
</dbReference>
<accession>A0ACB8S5K3</accession>
<name>A0ACB8S5K3_9AGAM</name>
<dbReference type="Proteomes" id="UP000814033">
    <property type="component" value="Unassembled WGS sequence"/>
</dbReference>
<comment type="caution">
    <text evidence="1">The sequence shown here is derived from an EMBL/GenBank/DDBJ whole genome shotgun (WGS) entry which is preliminary data.</text>
</comment>
<reference evidence="1" key="1">
    <citation type="submission" date="2021-02" db="EMBL/GenBank/DDBJ databases">
        <authorList>
            <consortium name="DOE Joint Genome Institute"/>
            <person name="Ahrendt S."/>
            <person name="Looney B.P."/>
            <person name="Miyauchi S."/>
            <person name="Morin E."/>
            <person name="Drula E."/>
            <person name="Courty P.E."/>
            <person name="Chicoki N."/>
            <person name="Fauchery L."/>
            <person name="Kohler A."/>
            <person name="Kuo A."/>
            <person name="Labutti K."/>
            <person name="Pangilinan J."/>
            <person name="Lipzen A."/>
            <person name="Riley R."/>
            <person name="Andreopoulos W."/>
            <person name="He G."/>
            <person name="Johnson J."/>
            <person name="Barry K.W."/>
            <person name="Grigoriev I.V."/>
            <person name="Nagy L."/>
            <person name="Hibbett D."/>
            <person name="Henrissat B."/>
            <person name="Matheny P.B."/>
            <person name="Labbe J."/>
            <person name="Martin F."/>
        </authorList>
    </citation>
    <scope>NUCLEOTIDE SEQUENCE</scope>
    <source>
        <strain evidence="1">FP105234-sp</strain>
    </source>
</reference>
<gene>
    <name evidence="1" type="ORF">FA95DRAFT_317090</name>
</gene>
<evidence type="ECO:0000313" key="2">
    <source>
        <dbReference type="Proteomes" id="UP000814033"/>
    </source>
</evidence>
<keyword evidence="2" id="KW-1185">Reference proteome</keyword>
<sequence>MSSHSSDQLHTPATSPSTPTQPLSNPIFDRAIQDHLKLLDDSERRDFIASTPDDVRNVAAGYHAGHGQSRFLLCVQRVSRVIAPLEQFFSAVDNGVSSNPVLAGIVWGALRFVMQAIRGVSAHLGKIGNVLEEIAEALPHYQDYAVILFSNSQRVMEGLAGVYGDILLTCTTIRRIYMRAQGKRRTFSVAIRFLNPSSFDDIVSRLRQRLM</sequence>
<protein>
    <submittedName>
        <fullName evidence="1">Uncharacterized protein</fullName>
    </submittedName>
</protein>